<reference evidence="1" key="1">
    <citation type="submission" date="2018-01" db="EMBL/GenBank/DDBJ databases">
        <authorList>
            <person name="Krukenberg V."/>
        </authorList>
    </citation>
    <scope>NUCLEOTIDE SEQUENCE</scope>
    <source>
        <strain evidence="1">E20ANME2</strain>
    </source>
</reference>
<evidence type="ECO:0000313" key="1">
    <source>
        <dbReference type="EMBL" id="PXF61917.1"/>
    </source>
</evidence>
<name>A0AC61L677_9EURY</name>
<evidence type="ECO:0000313" key="2">
    <source>
        <dbReference type="Proteomes" id="UP000248329"/>
    </source>
</evidence>
<dbReference type="EMBL" id="PQXF01000002">
    <property type="protein sequence ID" value="PXF61917.1"/>
    <property type="molecule type" value="Genomic_DNA"/>
</dbReference>
<gene>
    <name evidence="1" type="ORF">C4B59_01435</name>
</gene>
<protein>
    <submittedName>
        <fullName evidence="1">Uncharacterized protein</fullName>
    </submittedName>
</protein>
<accession>A0AC61L677</accession>
<organism evidence="1 2">
    <name type="scientific">Candidatus Methanogaster sp</name>
    <dbReference type="NCBI Taxonomy" id="3386292"/>
    <lineage>
        <taxon>Archaea</taxon>
        <taxon>Methanobacteriati</taxon>
        <taxon>Methanobacteriota</taxon>
        <taxon>Stenosarchaea group</taxon>
        <taxon>Methanomicrobia</taxon>
        <taxon>Methanosarcinales</taxon>
        <taxon>ANME-2 cluster</taxon>
        <taxon>Candidatus Methanogasteraceae</taxon>
        <taxon>Candidatus Methanogaster</taxon>
    </lineage>
</organism>
<comment type="caution">
    <text evidence="1">The sequence shown here is derived from an EMBL/GenBank/DDBJ whole genome shotgun (WGS) entry which is preliminary data.</text>
</comment>
<proteinExistence type="predicted"/>
<dbReference type="Proteomes" id="UP000248329">
    <property type="component" value="Unassembled WGS sequence"/>
</dbReference>
<sequence>MAGAIFIEKSAEVMEKTFTILKKELNTEEYLIYLQVITPRLGDATRELREKTAGFSLQEVFDGAKSVKREVSGAR</sequence>